<evidence type="ECO:0000259" key="7">
    <source>
        <dbReference type="PROSITE" id="PS52004"/>
    </source>
</evidence>
<dbReference type="Gene3D" id="3.40.47.10">
    <property type="match status" value="1"/>
</dbReference>
<dbReference type="PROSITE" id="PS52004">
    <property type="entry name" value="KS3_2"/>
    <property type="match status" value="1"/>
</dbReference>
<comment type="function">
    <text evidence="4">Involved in production of the polyketide antibiotic thailandamide.</text>
</comment>
<comment type="caution">
    <text evidence="8">The sequence shown here is derived from an EMBL/GenBank/DDBJ whole genome shotgun (WGS) entry which is preliminary data.</text>
</comment>
<dbReference type="GO" id="GO:0004315">
    <property type="term" value="F:3-oxoacyl-[acyl-carrier-protein] synthase activity"/>
    <property type="evidence" value="ECO:0007669"/>
    <property type="project" value="InterPro"/>
</dbReference>
<dbReference type="Proteomes" id="UP000309215">
    <property type="component" value="Unassembled WGS sequence"/>
</dbReference>
<dbReference type="InterPro" id="IPR016035">
    <property type="entry name" value="Acyl_Trfase/lysoPLipase"/>
</dbReference>
<dbReference type="Gene3D" id="1.10.1200.10">
    <property type="entry name" value="ACP-like"/>
    <property type="match status" value="1"/>
</dbReference>
<dbReference type="Gene3D" id="3.30.70.3290">
    <property type="match status" value="2"/>
</dbReference>
<evidence type="ECO:0000256" key="1">
    <source>
        <dbReference type="ARBA" id="ARBA00022450"/>
    </source>
</evidence>
<dbReference type="InterPro" id="IPR020806">
    <property type="entry name" value="PKS_PP-bd"/>
</dbReference>
<dbReference type="PANTHER" id="PTHR43775:SF37">
    <property type="entry name" value="SI:DKEY-61P9.11"/>
    <property type="match status" value="1"/>
</dbReference>
<dbReference type="GO" id="GO:0004312">
    <property type="term" value="F:fatty acid synthase activity"/>
    <property type="evidence" value="ECO:0007669"/>
    <property type="project" value="TreeGrafter"/>
</dbReference>
<dbReference type="Pfam" id="PF00975">
    <property type="entry name" value="Thioesterase"/>
    <property type="match status" value="1"/>
</dbReference>
<dbReference type="SMART" id="SM00822">
    <property type="entry name" value="PKS_KR"/>
    <property type="match status" value="1"/>
</dbReference>
<dbReference type="InterPro" id="IPR042104">
    <property type="entry name" value="PKS_dehydratase_sf"/>
</dbReference>
<dbReference type="InterPro" id="IPR001031">
    <property type="entry name" value="Thioesterase"/>
</dbReference>
<dbReference type="SUPFAM" id="SSF53901">
    <property type="entry name" value="Thiolase-like"/>
    <property type="match status" value="1"/>
</dbReference>
<evidence type="ECO:0000256" key="4">
    <source>
        <dbReference type="ARBA" id="ARBA00054155"/>
    </source>
</evidence>
<dbReference type="PANTHER" id="PTHR43775">
    <property type="entry name" value="FATTY ACID SYNTHASE"/>
    <property type="match status" value="1"/>
</dbReference>
<dbReference type="InterPro" id="IPR020841">
    <property type="entry name" value="PKS_Beta-ketoAc_synthase_dom"/>
</dbReference>
<feature type="domain" description="Carrier" evidence="6">
    <location>
        <begin position="1570"/>
        <end position="1644"/>
    </location>
</feature>
<sequence length="1930" mass="206644">MTHGRADSASLLGRALHVLEQMEVRLAEAERAKNEAIAIVGIACRLPGGGIDPETFWRKLRDGTNGIRSTIPERWTASAAPHPAAHWAGLLDGVDQFDAEFFGLPPAEASAMDPQQRVLLEVAWEALEDATIPAASLEGSRTGVYVGITLHDYERLSSAASDEPEGLLATGTAVPLAAGRISHLLDLRGPSLCIDTACSSALAAVHAACRALRDGECDLALAGGVNLILDPRGSNLLSSLQILSSEGKCRTFDAAADGYVRSEGCGIVVLRRLSDALRQRDPIRAIVRGSAVVHNGRAQSPTAPSVSAQVMALRLALGEARVAPTRVGYVEMHSNGSPLGDAIEAEALRAVLGAARPDRSTCVLGSLKTNIGHAEAASGVAGLVKAVLALEHEAIPPNLHFEKLNPRISLADTPFTIPVAEVPWKRGESPRIAGVSASGLSGTNVHVVVEEAPAPRRDERPLRAQTNLLPLSARTSAALRASAERLRAHLAEHPDIRVDDACYTAAVGRNHFEHRLVLLVGSPDKLLDDLAVVAAGGIPRDASSGVAPRSTRKPRIGFSCPHQRSVAAHVGRALYEKEPVFRQAVVTCEEALRARLGRDVAPTFTQNGEESTSPPGQRCFVLQYAVAQLLRSWGVYPSASLGEGSGEVLAAHLAGILRLEEAISLLLAWENAVPLEETIEPIRFEPPRTALHLASRPDGLPADLEGWRAWARAGTPVRAPGAAIDARDFAAILELGPQPAPSNTDVPRSPFLPSAVASLQEGRPDADVLLSALGLLYTRGVALDWQHIHQGYDLCRVRLPTYPFDRKRFWLRAPANRTNAETPFSEGQSLLGRPLVPFAHQPLLRGFERTLDAAAIDRLGRHHLAFVDVLSLGALASLARSADDDDRPLRLAVERLVLAEDGGVLQTHVEPAEGGATLIRFYHRSHAGAPFLRIATGTLAAKKAALPAPAHEPPRFDDLVEIPASLMRRRLARNGLSPRGFHYERVGAAERSSLARIIITETNPGAIARDLVHAAIALASSTHRAATGVPWSARSFDHLQHGANITSATWLRLVWTRLDTEEATVDGAWLDTDGTTIAEIRGLALTAAHPFDILRESGKDPAPRILHERTWIARPLTEPAQTAPKRHGLILADRSGLAQAAREHWLARGHACTIFTRDELEQAPERLDVVLALNRSITDVIHLWSLDAMHAEAPLEAWMRVLVTTRNLATIASSHERPPRFWFVTRGAEAISGPPGSLGAAALLGLGRALALETPGLWGGSIDLDPEPSAADVEHLTQALAQDDHEDRMAFRGGTRLCTRLSRLRAPLSDNPLSLRPEGTYLVTGGLGWLGLCAARWLVERGARSLVLVDSSRQKDAQLPVDTLRAIEALGARICVESADACDRHAMQSLLARLDAPLAGVVHADHGWAERYSPLDPSAAQAFETLVRRSALAGVVLDELTQDPSIEFVLLSTASSLGGAKGSAYEVLAEEIADALAFLRRSKGLRAHSVHAVPPGDAAAAWDEGLAPLSGDALRAALDRSMGQSGLVAATAVGMDAEQGEIDGSSDARRRGTEFLLDRLPRAGAQAGRRLLTTFVREQVAHLLGHELDAVAIDAPFDSLGLGSIAGVQLATALGRALGVPLPASVTLEHASVSALVEHLASRLLPIPHAREAAGLSRPWAYSPLLPLRSTGRQEPFFCVHPGYGMALVFKTLAVHLGPDQPFYGLQARGVDLDEPPIDRIEEMAALYVQAVRSVKPRGPYKIGGYSFGAYVAYEMAQQLTKEGEEVERLVIIDIPAAVAGREGSLLELLAVWLGYTDDPMFSSLGPDEQARHIARAVATSAMLPDDVSESNRLQAVVAAHNAALRTYRLKPWSGRITLIRSRGTVAGGLAQSLEGLGLAYGWDALSPYPVDIHDTTGTHFNLIFEPYVRELSAILRRILAEPARAEPPA</sequence>
<dbReference type="PROSITE" id="PS50075">
    <property type="entry name" value="CARRIER"/>
    <property type="match status" value="1"/>
</dbReference>
<dbReference type="CDD" id="cd00833">
    <property type="entry name" value="PKS"/>
    <property type="match status" value="1"/>
</dbReference>
<keyword evidence="1" id="KW-0596">Phosphopantetheine</keyword>
<dbReference type="InterPro" id="IPR001227">
    <property type="entry name" value="Ac_transferase_dom_sf"/>
</dbReference>
<dbReference type="Pfam" id="PF00698">
    <property type="entry name" value="Acyl_transf_1"/>
    <property type="match status" value="1"/>
</dbReference>
<dbReference type="InterPro" id="IPR050091">
    <property type="entry name" value="PKS_NRPS_Biosynth_Enz"/>
</dbReference>
<dbReference type="Pfam" id="PF00550">
    <property type="entry name" value="PP-binding"/>
    <property type="match status" value="1"/>
</dbReference>
<name>A0A4U1JK77_9BACT</name>
<keyword evidence="9" id="KW-1185">Reference proteome</keyword>
<feature type="coiled-coil region" evidence="5">
    <location>
        <begin position="12"/>
        <end position="39"/>
    </location>
</feature>
<dbReference type="Gene3D" id="3.40.50.1820">
    <property type="entry name" value="alpha/beta hydrolase"/>
    <property type="match status" value="1"/>
</dbReference>
<dbReference type="InterPro" id="IPR014043">
    <property type="entry name" value="Acyl_transferase_dom"/>
</dbReference>
<evidence type="ECO:0000256" key="2">
    <source>
        <dbReference type="ARBA" id="ARBA00022553"/>
    </source>
</evidence>
<dbReference type="InterPro" id="IPR014031">
    <property type="entry name" value="Ketoacyl_synth_C"/>
</dbReference>
<evidence type="ECO:0000313" key="8">
    <source>
        <dbReference type="EMBL" id="TKD13154.1"/>
    </source>
</evidence>
<dbReference type="Gene3D" id="3.40.50.720">
    <property type="entry name" value="NAD(P)-binding Rossmann-like Domain"/>
    <property type="match status" value="1"/>
</dbReference>
<dbReference type="Gene3D" id="3.40.366.10">
    <property type="entry name" value="Malonyl-Coenzyme A Acyl Carrier Protein, domain 2"/>
    <property type="match status" value="2"/>
</dbReference>
<feature type="domain" description="Ketosynthase family 3 (KS3)" evidence="7">
    <location>
        <begin position="34"/>
        <end position="451"/>
    </location>
</feature>
<dbReference type="FunFam" id="3.40.47.10:FF:000019">
    <property type="entry name" value="Polyketide synthase type I"/>
    <property type="match status" value="1"/>
</dbReference>
<evidence type="ECO:0000313" key="9">
    <source>
        <dbReference type="Proteomes" id="UP000309215"/>
    </source>
</evidence>
<dbReference type="SMART" id="SM00823">
    <property type="entry name" value="PKS_PP"/>
    <property type="match status" value="1"/>
</dbReference>
<dbReference type="Pfam" id="PF00109">
    <property type="entry name" value="ketoacyl-synt"/>
    <property type="match status" value="1"/>
</dbReference>
<dbReference type="Pfam" id="PF08659">
    <property type="entry name" value="KR"/>
    <property type="match status" value="1"/>
</dbReference>
<dbReference type="SUPFAM" id="SSF53474">
    <property type="entry name" value="alpha/beta-Hydrolases"/>
    <property type="match status" value="1"/>
</dbReference>
<dbReference type="InterPro" id="IPR014030">
    <property type="entry name" value="Ketoacyl_synth_N"/>
</dbReference>
<dbReference type="Pfam" id="PF02801">
    <property type="entry name" value="Ketoacyl-synt_C"/>
    <property type="match status" value="1"/>
</dbReference>
<dbReference type="InterPro" id="IPR036736">
    <property type="entry name" value="ACP-like_sf"/>
</dbReference>
<evidence type="ECO:0000256" key="3">
    <source>
        <dbReference type="ARBA" id="ARBA00022679"/>
    </source>
</evidence>
<dbReference type="OrthoDB" id="9770470at2"/>
<dbReference type="InterPro" id="IPR036291">
    <property type="entry name" value="NAD(P)-bd_dom_sf"/>
</dbReference>
<dbReference type="InterPro" id="IPR018201">
    <property type="entry name" value="Ketoacyl_synth_AS"/>
</dbReference>
<keyword evidence="2" id="KW-0597">Phosphoprotein</keyword>
<accession>A0A4U1JK77</accession>
<dbReference type="SMART" id="SM00827">
    <property type="entry name" value="PKS_AT"/>
    <property type="match status" value="1"/>
</dbReference>
<dbReference type="EMBL" id="SSMQ01000001">
    <property type="protein sequence ID" value="TKD13154.1"/>
    <property type="molecule type" value="Genomic_DNA"/>
</dbReference>
<dbReference type="InterPro" id="IPR013968">
    <property type="entry name" value="PKS_KR"/>
</dbReference>
<protein>
    <submittedName>
        <fullName evidence="8">KR domain-containing protein</fullName>
    </submittedName>
</protein>
<dbReference type="RefSeq" id="WP_136926970.1">
    <property type="nucleotide sequence ID" value="NZ_SSMQ01000001.1"/>
</dbReference>
<dbReference type="SUPFAM" id="SSF52151">
    <property type="entry name" value="FabD/lysophospholipase-like"/>
    <property type="match status" value="1"/>
</dbReference>
<evidence type="ECO:0000259" key="6">
    <source>
        <dbReference type="PROSITE" id="PS50075"/>
    </source>
</evidence>
<dbReference type="GO" id="GO:0006633">
    <property type="term" value="P:fatty acid biosynthetic process"/>
    <property type="evidence" value="ECO:0007669"/>
    <property type="project" value="InterPro"/>
</dbReference>
<keyword evidence="3" id="KW-0808">Transferase</keyword>
<dbReference type="InterPro" id="IPR009081">
    <property type="entry name" value="PP-bd_ACP"/>
</dbReference>
<evidence type="ECO:0000256" key="5">
    <source>
        <dbReference type="SAM" id="Coils"/>
    </source>
</evidence>
<dbReference type="SMART" id="SM01294">
    <property type="entry name" value="PKS_PP_betabranch"/>
    <property type="match status" value="1"/>
</dbReference>
<dbReference type="SUPFAM" id="SSF51735">
    <property type="entry name" value="NAD(P)-binding Rossmann-fold domains"/>
    <property type="match status" value="2"/>
</dbReference>
<reference evidence="8 9" key="1">
    <citation type="submission" date="2019-04" db="EMBL/GenBank/DDBJ databases">
        <authorList>
            <person name="Li Y."/>
            <person name="Wang J."/>
        </authorList>
    </citation>
    <scope>NUCLEOTIDE SEQUENCE [LARGE SCALE GENOMIC DNA]</scope>
    <source>
        <strain evidence="8 9">DSM 14668</strain>
    </source>
</reference>
<dbReference type="Pfam" id="PF22621">
    <property type="entry name" value="CurL-like_PKS_C"/>
    <property type="match status" value="1"/>
</dbReference>
<keyword evidence="5" id="KW-0175">Coiled coil</keyword>
<dbReference type="Gene3D" id="3.10.129.110">
    <property type="entry name" value="Polyketide synthase dehydratase"/>
    <property type="match status" value="1"/>
</dbReference>
<dbReference type="InterPro" id="IPR029058">
    <property type="entry name" value="AB_hydrolase_fold"/>
</dbReference>
<organism evidence="8 9">
    <name type="scientific">Polyangium fumosum</name>
    <dbReference type="NCBI Taxonomy" id="889272"/>
    <lineage>
        <taxon>Bacteria</taxon>
        <taxon>Pseudomonadati</taxon>
        <taxon>Myxococcota</taxon>
        <taxon>Polyangia</taxon>
        <taxon>Polyangiales</taxon>
        <taxon>Polyangiaceae</taxon>
        <taxon>Polyangium</taxon>
    </lineage>
</organism>
<proteinExistence type="predicted"/>
<gene>
    <name evidence="8" type="ORF">E8A74_00955</name>
</gene>
<dbReference type="InterPro" id="IPR057326">
    <property type="entry name" value="KR_dom"/>
</dbReference>
<dbReference type="PROSITE" id="PS00606">
    <property type="entry name" value="KS3_1"/>
    <property type="match status" value="1"/>
</dbReference>
<dbReference type="SUPFAM" id="SSF47336">
    <property type="entry name" value="ACP-like"/>
    <property type="match status" value="1"/>
</dbReference>
<dbReference type="GO" id="GO:0031177">
    <property type="term" value="F:phosphopantetheine binding"/>
    <property type="evidence" value="ECO:0007669"/>
    <property type="project" value="InterPro"/>
</dbReference>
<dbReference type="InterPro" id="IPR016039">
    <property type="entry name" value="Thiolase-like"/>
</dbReference>
<dbReference type="SMART" id="SM00825">
    <property type="entry name" value="PKS_KS"/>
    <property type="match status" value="1"/>
</dbReference>